<evidence type="ECO:0000313" key="1">
    <source>
        <dbReference type="EMBL" id="ETN85572.1"/>
    </source>
</evidence>
<dbReference type="Proteomes" id="UP000053676">
    <property type="component" value="Unassembled WGS sequence"/>
</dbReference>
<reference evidence="2" key="1">
    <citation type="journal article" date="2014" name="Nat. Genet.">
        <title>Genome of the human hookworm Necator americanus.</title>
        <authorList>
            <person name="Tang Y.T."/>
            <person name="Gao X."/>
            <person name="Rosa B.A."/>
            <person name="Abubucker S."/>
            <person name="Hallsworth-Pepin K."/>
            <person name="Martin J."/>
            <person name="Tyagi R."/>
            <person name="Heizer E."/>
            <person name="Zhang X."/>
            <person name="Bhonagiri-Palsikar V."/>
            <person name="Minx P."/>
            <person name="Warren W.C."/>
            <person name="Wang Q."/>
            <person name="Zhan B."/>
            <person name="Hotez P.J."/>
            <person name="Sternberg P.W."/>
            <person name="Dougall A."/>
            <person name="Gaze S.T."/>
            <person name="Mulvenna J."/>
            <person name="Sotillo J."/>
            <person name="Ranganathan S."/>
            <person name="Rabelo E.M."/>
            <person name="Wilson R.K."/>
            <person name="Felgner P.L."/>
            <person name="Bethony J."/>
            <person name="Hawdon J.M."/>
            <person name="Gasser R.B."/>
            <person name="Loukas A."/>
            <person name="Mitreva M."/>
        </authorList>
    </citation>
    <scope>NUCLEOTIDE SEQUENCE [LARGE SCALE GENOMIC DNA]</scope>
</reference>
<dbReference type="EMBL" id="KI657713">
    <property type="protein sequence ID" value="ETN85572.1"/>
    <property type="molecule type" value="Genomic_DNA"/>
</dbReference>
<accession>W2TX23</accession>
<name>W2TX23_NECAM</name>
<dbReference type="KEGG" id="nai:NECAME_01464"/>
<proteinExistence type="predicted"/>
<protein>
    <submittedName>
        <fullName evidence="1">Uncharacterized protein</fullName>
    </submittedName>
</protein>
<organism evidence="1 2">
    <name type="scientific">Necator americanus</name>
    <name type="common">Human hookworm</name>
    <dbReference type="NCBI Taxonomy" id="51031"/>
    <lineage>
        <taxon>Eukaryota</taxon>
        <taxon>Metazoa</taxon>
        <taxon>Ecdysozoa</taxon>
        <taxon>Nematoda</taxon>
        <taxon>Chromadorea</taxon>
        <taxon>Rhabditida</taxon>
        <taxon>Rhabditina</taxon>
        <taxon>Rhabditomorpha</taxon>
        <taxon>Strongyloidea</taxon>
        <taxon>Ancylostomatidae</taxon>
        <taxon>Bunostominae</taxon>
        <taxon>Necator</taxon>
    </lineage>
</organism>
<dbReference type="OrthoDB" id="524898at2759"/>
<sequence>MDKSKMSESTKVDLCRKGSTVYFCIAVYSLNSAIVLELGTDSTGPLQNSSDTAGVHISHLQSELCTAPVNTQRTALLSRSSLNEPFGFALQVRNSPNEGIEQWAVEMKEKIHRML</sequence>
<gene>
    <name evidence="1" type="ORF">NECAME_01464</name>
</gene>
<dbReference type="AlphaFoldDB" id="W2TX23"/>
<evidence type="ECO:0000313" key="2">
    <source>
        <dbReference type="Proteomes" id="UP000053676"/>
    </source>
</evidence>
<keyword evidence="2" id="KW-1185">Reference proteome</keyword>